<proteinExistence type="predicted"/>
<dbReference type="PROSITE" id="PS00092">
    <property type="entry name" value="N6_MTASE"/>
    <property type="match status" value="1"/>
</dbReference>
<keyword evidence="1 4" id="KW-0489">Methyltransferase</keyword>
<dbReference type="Gene3D" id="3.40.50.150">
    <property type="entry name" value="Vaccinia Virus protein VP39"/>
    <property type="match status" value="1"/>
</dbReference>
<dbReference type="SUPFAM" id="SSF53335">
    <property type="entry name" value="S-adenosyl-L-methionine-dependent methyltransferases"/>
    <property type="match status" value="1"/>
</dbReference>
<evidence type="ECO:0000313" key="3">
    <source>
        <dbReference type="EMBL" id="HEA86557.1"/>
    </source>
</evidence>
<dbReference type="NCBIfam" id="TIGR00095">
    <property type="entry name" value="16S rRNA (guanine(966)-N(2))-methyltransferase RsmD"/>
    <property type="match status" value="1"/>
</dbReference>
<comment type="caution">
    <text evidence="4">The sequence shown here is derived from an EMBL/GenBank/DDBJ whole genome shotgun (WGS) entry which is preliminary data.</text>
</comment>
<dbReference type="EMBL" id="DSKA01000089">
    <property type="protein sequence ID" value="HEE18142.1"/>
    <property type="molecule type" value="Genomic_DNA"/>
</dbReference>
<dbReference type="GO" id="GO:0003676">
    <property type="term" value="F:nucleic acid binding"/>
    <property type="evidence" value="ECO:0007669"/>
    <property type="project" value="InterPro"/>
</dbReference>
<dbReference type="EMBL" id="DSTU01000006">
    <property type="protein sequence ID" value="HFJ53927.1"/>
    <property type="molecule type" value="Genomic_DNA"/>
</dbReference>
<dbReference type="Pfam" id="PF03602">
    <property type="entry name" value="Cons_hypoth95"/>
    <property type="match status" value="1"/>
</dbReference>
<dbReference type="InterPro" id="IPR004398">
    <property type="entry name" value="RNA_MeTrfase_RsmD"/>
</dbReference>
<dbReference type="PIRSF" id="PIRSF004553">
    <property type="entry name" value="CHP00095"/>
    <property type="match status" value="1"/>
</dbReference>
<dbReference type="PANTHER" id="PTHR43542">
    <property type="entry name" value="METHYLTRANSFERASE"/>
    <property type="match status" value="1"/>
</dbReference>
<sequence length="177" mass="19573">MRISAGMLKGRRLVYPRSGLRPTKDITRQGIFNVLGGAVRNARVCDLFAGGGALGIEALSRGAALVVFVEKSLKVISCLKANLAGLENVRIIRGDVFRVVPKLQDTGFDIVLADPPYHQGLADRTAELVATNRLVKIEGWLVIEHSRQETVRVPNGWIVFKQRSYGETAVTFFRRQE</sequence>
<evidence type="ECO:0000256" key="2">
    <source>
        <dbReference type="ARBA" id="ARBA00022679"/>
    </source>
</evidence>
<dbReference type="GO" id="GO:0052913">
    <property type="term" value="F:16S rRNA (guanine(966)-N(2))-methyltransferase activity"/>
    <property type="evidence" value="ECO:0007669"/>
    <property type="project" value="UniProtKB-EC"/>
</dbReference>
<reference evidence="4" key="1">
    <citation type="journal article" date="2020" name="mSystems">
        <title>Genome- and Community-Level Interaction Insights into Carbon Utilization and Element Cycling Functions of Hydrothermarchaeota in Hydrothermal Sediment.</title>
        <authorList>
            <person name="Zhou Z."/>
            <person name="Liu Y."/>
            <person name="Xu W."/>
            <person name="Pan J."/>
            <person name="Luo Z.H."/>
            <person name="Li M."/>
        </authorList>
    </citation>
    <scope>NUCLEOTIDE SEQUENCE [LARGE SCALE GENOMIC DNA]</scope>
    <source>
        <strain evidence="4">SpSt-236</strain>
        <strain evidence="3">SpSt-265</strain>
        <strain evidence="5">SpSt-465</strain>
    </source>
</reference>
<dbReference type="InterPro" id="IPR002052">
    <property type="entry name" value="DNA_methylase_N6_adenine_CS"/>
</dbReference>
<evidence type="ECO:0000313" key="5">
    <source>
        <dbReference type="EMBL" id="HFJ53927.1"/>
    </source>
</evidence>
<accession>A0A7C1WXS3</accession>
<keyword evidence="2 4" id="KW-0808">Transferase</keyword>
<dbReference type="EC" id="2.1.1.171" evidence="4"/>
<dbReference type="PANTHER" id="PTHR43542:SF1">
    <property type="entry name" value="METHYLTRANSFERASE"/>
    <property type="match status" value="1"/>
</dbReference>
<evidence type="ECO:0000313" key="4">
    <source>
        <dbReference type="EMBL" id="HEE18142.1"/>
    </source>
</evidence>
<gene>
    <name evidence="4" type="primary">rsmD</name>
    <name evidence="4" type="ORF">ENP62_01140</name>
    <name evidence="3" type="ORF">ENP94_00920</name>
    <name evidence="5" type="ORF">ENS16_04475</name>
</gene>
<evidence type="ECO:0000256" key="1">
    <source>
        <dbReference type="ARBA" id="ARBA00022603"/>
    </source>
</evidence>
<dbReference type="InterPro" id="IPR029063">
    <property type="entry name" value="SAM-dependent_MTases_sf"/>
</dbReference>
<dbReference type="AlphaFoldDB" id="A0A7C1WXS3"/>
<dbReference type="CDD" id="cd02440">
    <property type="entry name" value="AdoMet_MTases"/>
    <property type="match status" value="1"/>
</dbReference>
<dbReference type="EMBL" id="DSLG01000002">
    <property type="protein sequence ID" value="HEA86557.1"/>
    <property type="molecule type" value="Genomic_DNA"/>
</dbReference>
<name>A0A7C1WXS3_UNCW3</name>
<organism evidence="4">
    <name type="scientific">candidate division WOR-3 bacterium</name>
    <dbReference type="NCBI Taxonomy" id="2052148"/>
    <lineage>
        <taxon>Bacteria</taxon>
        <taxon>Bacteria division WOR-3</taxon>
    </lineage>
</organism>
<protein>
    <submittedName>
        <fullName evidence="4">16S rRNA (Guanine(966)-N(2))-methyltransferase RsmD</fullName>
        <ecNumber evidence="4">2.1.1.171</ecNumber>
    </submittedName>
</protein>